<keyword evidence="4" id="KW-1185">Reference proteome</keyword>
<dbReference type="AlphaFoldDB" id="A0A9P8T204"/>
<dbReference type="EMBL" id="JAEUBE010000378">
    <property type="protein sequence ID" value="KAH3662226.1"/>
    <property type="molecule type" value="Genomic_DNA"/>
</dbReference>
<feature type="region of interest" description="Disordered" evidence="1">
    <location>
        <begin position="1"/>
        <end position="27"/>
    </location>
</feature>
<protein>
    <recommendedName>
        <fullName evidence="2">DUF2423 domain-containing protein</fullName>
    </recommendedName>
</protein>
<organism evidence="3 4">
    <name type="scientific">Ogataea philodendri</name>
    <dbReference type="NCBI Taxonomy" id="1378263"/>
    <lineage>
        <taxon>Eukaryota</taxon>
        <taxon>Fungi</taxon>
        <taxon>Dikarya</taxon>
        <taxon>Ascomycota</taxon>
        <taxon>Saccharomycotina</taxon>
        <taxon>Pichiomycetes</taxon>
        <taxon>Pichiales</taxon>
        <taxon>Pichiaceae</taxon>
        <taxon>Ogataea</taxon>
    </lineage>
</organism>
<evidence type="ECO:0000313" key="3">
    <source>
        <dbReference type="EMBL" id="KAH3662226.1"/>
    </source>
</evidence>
<feature type="compositionally biased region" description="Polar residues" evidence="1">
    <location>
        <begin position="177"/>
        <end position="186"/>
    </location>
</feature>
<reference evidence="3" key="1">
    <citation type="journal article" date="2021" name="Open Biol.">
        <title>Shared evolutionary footprints suggest mitochondrial oxidative damage underlies multiple complex I losses in fungi.</title>
        <authorList>
            <person name="Schikora-Tamarit M.A."/>
            <person name="Marcet-Houben M."/>
            <person name="Nosek J."/>
            <person name="Gabaldon T."/>
        </authorList>
    </citation>
    <scope>NUCLEOTIDE SEQUENCE</scope>
    <source>
        <strain evidence="3">CBS6075</strain>
    </source>
</reference>
<gene>
    <name evidence="3" type="ORF">OGAPHI_005474</name>
</gene>
<dbReference type="Proteomes" id="UP000769157">
    <property type="component" value="Unassembled WGS sequence"/>
</dbReference>
<name>A0A9P8T204_9ASCO</name>
<dbReference type="OrthoDB" id="4087970at2759"/>
<comment type="caution">
    <text evidence="3">The sequence shown here is derived from an EMBL/GenBank/DDBJ whole genome shotgun (WGS) entry which is preliminary data.</text>
</comment>
<dbReference type="GeneID" id="70237438"/>
<dbReference type="RefSeq" id="XP_046059315.1">
    <property type="nucleotide sequence ID" value="XM_046206662.1"/>
</dbReference>
<dbReference type="InterPro" id="IPR019434">
    <property type="entry name" value="DUF2423"/>
</dbReference>
<feature type="compositionally biased region" description="Basic residues" evidence="1">
    <location>
        <begin position="187"/>
        <end position="205"/>
    </location>
</feature>
<accession>A0A9P8T204</accession>
<evidence type="ECO:0000259" key="2">
    <source>
        <dbReference type="Pfam" id="PF10338"/>
    </source>
</evidence>
<feature type="domain" description="DUF2423" evidence="2">
    <location>
        <begin position="115"/>
        <end position="159"/>
    </location>
</feature>
<proteinExistence type="predicted"/>
<feature type="region of interest" description="Disordered" evidence="1">
    <location>
        <begin position="152"/>
        <end position="205"/>
    </location>
</feature>
<dbReference type="Pfam" id="PF10338">
    <property type="entry name" value="YBL028C_N"/>
    <property type="match status" value="1"/>
</dbReference>
<evidence type="ECO:0000256" key="1">
    <source>
        <dbReference type="SAM" id="MobiDB-lite"/>
    </source>
</evidence>
<sequence length="205" mass="22644">MSVNLSRSSVFSKKTSQDSQSSHPQNLRWHSSLSSTLSLTVTHVSSTSSGLSQSSGVGSGVDGNWLLDNCTISEQFSDGLSRVGLGDLGGLVRVQPDLSLTTAQHRCCESLLSTMAHSARSKSKLKAKKEKVSAKDSDYYKLVERRTERLAKKLQEKVSSEDKKNISEEPTMEVDTKVSTSGWRSSRNNRYKKNHSSKRNKSIKF</sequence>
<reference evidence="3" key="2">
    <citation type="submission" date="2021-01" db="EMBL/GenBank/DDBJ databases">
        <authorList>
            <person name="Schikora-Tamarit M.A."/>
        </authorList>
    </citation>
    <scope>NUCLEOTIDE SEQUENCE</scope>
    <source>
        <strain evidence="3">CBS6075</strain>
    </source>
</reference>
<feature type="compositionally biased region" description="Basic and acidic residues" evidence="1">
    <location>
        <begin position="152"/>
        <end position="167"/>
    </location>
</feature>
<evidence type="ECO:0000313" key="4">
    <source>
        <dbReference type="Proteomes" id="UP000769157"/>
    </source>
</evidence>